<dbReference type="EC" id="4.2.1.-" evidence="2"/>
<evidence type="ECO:0000313" key="2">
    <source>
        <dbReference type="EMBL" id="MDL4840390.1"/>
    </source>
</evidence>
<dbReference type="SUPFAM" id="SSF52317">
    <property type="entry name" value="Class I glutamine amidotransferase-like"/>
    <property type="match status" value="1"/>
</dbReference>
<dbReference type="InterPro" id="IPR002818">
    <property type="entry name" value="DJ-1/PfpI"/>
</dbReference>
<dbReference type="Pfam" id="PF01965">
    <property type="entry name" value="DJ-1_PfpI"/>
    <property type="match status" value="1"/>
</dbReference>
<accession>A0ABT7L3E8</accession>
<dbReference type="EMBL" id="JASTZU010000027">
    <property type="protein sequence ID" value="MDL4840390.1"/>
    <property type="molecule type" value="Genomic_DNA"/>
</dbReference>
<dbReference type="CDD" id="cd03139">
    <property type="entry name" value="GATase1_PfpI_2"/>
    <property type="match status" value="1"/>
</dbReference>
<protein>
    <submittedName>
        <fullName evidence="2">DJ-1/PfpI family protein</fullName>
        <ecNumber evidence="2">4.2.1.-</ecNumber>
    </submittedName>
</protein>
<dbReference type="Gene3D" id="3.40.50.880">
    <property type="match status" value="1"/>
</dbReference>
<organism evidence="2 3">
    <name type="scientific">Aquibacillus rhizosphaerae</name>
    <dbReference type="NCBI Taxonomy" id="3051431"/>
    <lineage>
        <taxon>Bacteria</taxon>
        <taxon>Bacillati</taxon>
        <taxon>Bacillota</taxon>
        <taxon>Bacilli</taxon>
        <taxon>Bacillales</taxon>
        <taxon>Bacillaceae</taxon>
        <taxon>Aquibacillus</taxon>
    </lineage>
</organism>
<reference evidence="2 3" key="1">
    <citation type="submission" date="2023-06" db="EMBL/GenBank/DDBJ databases">
        <title>Aquibacillus rhizosphaerae LR5S19.</title>
        <authorList>
            <person name="Sun J.-Q."/>
        </authorList>
    </citation>
    <scope>NUCLEOTIDE SEQUENCE [LARGE SCALE GENOMIC DNA]</scope>
    <source>
        <strain evidence="2 3">LR5S19</strain>
    </source>
</reference>
<dbReference type="GO" id="GO:0016829">
    <property type="term" value="F:lyase activity"/>
    <property type="evidence" value="ECO:0007669"/>
    <property type="project" value="UniProtKB-KW"/>
</dbReference>
<proteinExistence type="predicted"/>
<gene>
    <name evidence="2" type="ORF">QQS35_08025</name>
</gene>
<dbReference type="InterPro" id="IPR029062">
    <property type="entry name" value="Class_I_gatase-like"/>
</dbReference>
<comment type="caution">
    <text evidence="2">The sequence shown here is derived from an EMBL/GenBank/DDBJ whole genome shotgun (WGS) entry which is preliminary data.</text>
</comment>
<name>A0ABT7L3E8_9BACI</name>
<dbReference type="PANTHER" id="PTHR43130">
    <property type="entry name" value="ARAC-FAMILY TRANSCRIPTIONAL REGULATOR"/>
    <property type="match status" value="1"/>
</dbReference>
<evidence type="ECO:0000313" key="3">
    <source>
        <dbReference type="Proteomes" id="UP001235343"/>
    </source>
</evidence>
<keyword evidence="3" id="KW-1185">Reference proteome</keyword>
<feature type="domain" description="DJ-1/PfpI" evidence="1">
    <location>
        <begin position="6"/>
        <end position="174"/>
    </location>
</feature>
<evidence type="ECO:0000259" key="1">
    <source>
        <dbReference type="Pfam" id="PF01965"/>
    </source>
</evidence>
<sequence>MAITHVGILLFDEVEVLDFAGPFEVFSITENNGQKLFSVTTVSEKGKLIHARNGLKVQPDWSIRTAPEFDILIIPGGYGAEAIEINNQVLINWIQNQAHATRLIASVCTGAFLLAKAELLIGKTATTHWMDIDKLQKDFPELTVKKGVKYVDEGNIITSGGISAGISMSLYIVERYFSTTIAIQTAKRMEYDWKL</sequence>
<dbReference type="Proteomes" id="UP001235343">
    <property type="component" value="Unassembled WGS sequence"/>
</dbReference>
<dbReference type="RefSeq" id="WP_285931424.1">
    <property type="nucleotide sequence ID" value="NZ_JASTZU010000027.1"/>
</dbReference>
<dbReference type="InterPro" id="IPR052158">
    <property type="entry name" value="INH-QAR"/>
</dbReference>
<dbReference type="PANTHER" id="PTHR43130:SF14">
    <property type="entry name" value="DJ-1_PFPI DOMAIN-CONTAINING PROTEIN"/>
    <property type="match status" value="1"/>
</dbReference>
<keyword evidence="2" id="KW-0456">Lyase</keyword>